<reference evidence="2" key="1">
    <citation type="submission" date="2021-03" db="EMBL/GenBank/DDBJ databases">
        <title>Comparative genomics and phylogenomic investigation of the class Geoglossomycetes provide insights into ecological specialization and systematics.</title>
        <authorList>
            <person name="Melie T."/>
            <person name="Pirro S."/>
            <person name="Miller A.N."/>
            <person name="Quandt A."/>
        </authorList>
    </citation>
    <scope>NUCLEOTIDE SEQUENCE</scope>
    <source>
        <strain evidence="2">CAQ_001_2017</strain>
    </source>
</reference>
<feature type="region of interest" description="Disordered" evidence="1">
    <location>
        <begin position="45"/>
        <end position="74"/>
    </location>
</feature>
<evidence type="ECO:0000256" key="1">
    <source>
        <dbReference type="SAM" id="MobiDB-lite"/>
    </source>
</evidence>
<comment type="caution">
    <text evidence="2">The sequence shown here is derived from an EMBL/GenBank/DDBJ whole genome shotgun (WGS) entry which is preliminary data.</text>
</comment>
<evidence type="ECO:0000313" key="2">
    <source>
        <dbReference type="EMBL" id="KAH0551053.1"/>
    </source>
</evidence>
<dbReference type="PROSITE" id="PS00018">
    <property type="entry name" value="EF_HAND_1"/>
    <property type="match status" value="1"/>
</dbReference>
<feature type="compositionally biased region" description="Basic and acidic residues" evidence="1">
    <location>
        <begin position="106"/>
        <end position="119"/>
    </location>
</feature>
<protein>
    <submittedName>
        <fullName evidence="2">Uncharacterized protein</fullName>
    </submittedName>
</protein>
<accession>A0A9P8L6R9</accession>
<dbReference type="InterPro" id="IPR018247">
    <property type="entry name" value="EF_Hand_1_Ca_BS"/>
</dbReference>
<feature type="region of interest" description="Disordered" evidence="1">
    <location>
        <begin position="92"/>
        <end position="121"/>
    </location>
</feature>
<organism evidence="2 3">
    <name type="scientific">Trichoglossum hirsutum</name>
    <dbReference type="NCBI Taxonomy" id="265104"/>
    <lineage>
        <taxon>Eukaryota</taxon>
        <taxon>Fungi</taxon>
        <taxon>Dikarya</taxon>
        <taxon>Ascomycota</taxon>
        <taxon>Pezizomycotina</taxon>
        <taxon>Geoglossomycetes</taxon>
        <taxon>Geoglossales</taxon>
        <taxon>Geoglossaceae</taxon>
        <taxon>Trichoglossum</taxon>
    </lineage>
</organism>
<gene>
    <name evidence="2" type="ORF">GP486_007595</name>
</gene>
<dbReference type="AlphaFoldDB" id="A0A9P8L6R9"/>
<evidence type="ECO:0000313" key="3">
    <source>
        <dbReference type="Proteomes" id="UP000750711"/>
    </source>
</evidence>
<sequence>VHVLGADEGGAVEEFVADVADDDDGGGEVGLEEVLCALGGGHAGVADGGEAGPELGDEHEAVEAEADPRADDAGLGAEGELIEGVALDKPALAEADVAQADGAPGEDGREARQREHPREGLALGFRVGGREVGEETEKRRDGDAHYGSAFSVDVSEDPRRLTLVRKRGQRARGAVDGRVPHGQDSNHDNCVHDRRETIDPRVADGNHKRRCLGVGAR</sequence>
<dbReference type="Proteomes" id="UP000750711">
    <property type="component" value="Unassembled WGS sequence"/>
</dbReference>
<feature type="non-terminal residue" evidence="2">
    <location>
        <position position="1"/>
    </location>
</feature>
<feature type="compositionally biased region" description="Basic and acidic residues" evidence="1">
    <location>
        <begin position="173"/>
        <end position="200"/>
    </location>
</feature>
<proteinExistence type="predicted"/>
<name>A0A9P8L6R9_9PEZI</name>
<keyword evidence="3" id="KW-1185">Reference proteome</keyword>
<feature type="region of interest" description="Disordered" evidence="1">
    <location>
        <begin position="166"/>
        <end position="200"/>
    </location>
</feature>
<feature type="compositionally biased region" description="Basic and acidic residues" evidence="1">
    <location>
        <begin position="56"/>
        <end position="72"/>
    </location>
</feature>
<dbReference type="EMBL" id="JAGHQM010002238">
    <property type="protein sequence ID" value="KAH0551053.1"/>
    <property type="molecule type" value="Genomic_DNA"/>
</dbReference>